<dbReference type="InterPro" id="IPR010982">
    <property type="entry name" value="Lambda_DNA-bd_dom_sf"/>
</dbReference>
<dbReference type="STRING" id="67855.RO21_08895"/>
<evidence type="ECO:0000313" key="2">
    <source>
        <dbReference type="Proteomes" id="UP000036270"/>
    </source>
</evidence>
<keyword evidence="2" id="KW-1185">Reference proteome</keyword>
<comment type="caution">
    <text evidence="1">The sequence shown here is derived from an EMBL/GenBank/DDBJ whole genome shotgun (WGS) entry which is preliminary data.</text>
</comment>
<dbReference type="AlphaFoldDB" id="A0A0J5P3Y4"/>
<dbReference type="EMBL" id="JWIZ01000056">
    <property type="protein sequence ID" value="KMK51001.1"/>
    <property type="molecule type" value="Genomic_DNA"/>
</dbReference>
<sequence>MYNLINLSSNELEKELYKENIFIELSERLEIEMSNKNISSTELSEFLGKDNEYIDMILDGLVDIKLSELAYIFAFFGKFTGIAPVSKSERIAIIDSSKHSFATFNEETGRAKLCTKHEFITTQYNKIHTLSIGSISTSKQEKFYWNKHLIHIVNKIDFEVSEQKFNCTSLNKPEGVYYVNHR</sequence>
<name>A0A0J5P3Y4_9PAST</name>
<organism evidence="1 2">
    <name type="scientific">Muribacter muris</name>
    <dbReference type="NCBI Taxonomy" id="67855"/>
    <lineage>
        <taxon>Bacteria</taxon>
        <taxon>Pseudomonadati</taxon>
        <taxon>Pseudomonadota</taxon>
        <taxon>Gammaproteobacteria</taxon>
        <taxon>Pasteurellales</taxon>
        <taxon>Pasteurellaceae</taxon>
        <taxon>Muribacter</taxon>
    </lineage>
</organism>
<dbReference type="SUPFAM" id="SSF47413">
    <property type="entry name" value="lambda repressor-like DNA-binding domains"/>
    <property type="match status" value="1"/>
</dbReference>
<protein>
    <submittedName>
        <fullName evidence="1">Uncharacterized protein</fullName>
    </submittedName>
</protein>
<accession>A0A0J5P3Y4</accession>
<dbReference type="PATRIC" id="fig|67855.3.peg.1857"/>
<dbReference type="Proteomes" id="UP000036270">
    <property type="component" value="Unassembled WGS sequence"/>
</dbReference>
<gene>
    <name evidence="1" type="ORF">RO21_08895</name>
</gene>
<dbReference type="RefSeq" id="WP_047977433.1">
    <property type="nucleotide sequence ID" value="NZ_JWIZ01000056.1"/>
</dbReference>
<evidence type="ECO:0000313" key="1">
    <source>
        <dbReference type="EMBL" id="KMK51001.1"/>
    </source>
</evidence>
<proteinExistence type="predicted"/>
<dbReference type="GO" id="GO:0003677">
    <property type="term" value="F:DNA binding"/>
    <property type="evidence" value="ECO:0007669"/>
    <property type="project" value="InterPro"/>
</dbReference>
<reference evidence="1 2" key="1">
    <citation type="submission" date="2014-12" db="EMBL/GenBank/DDBJ databases">
        <title>Reclassification of Actinobacillus muris as Muribacter muris.</title>
        <authorList>
            <person name="Christensen H."/>
            <person name="Nicklas W."/>
            <person name="Bisgaard M."/>
        </authorList>
    </citation>
    <scope>NUCLEOTIDE SEQUENCE [LARGE SCALE GENOMIC DNA]</scope>
    <source>
        <strain evidence="1 2">Ackerman80-443D</strain>
    </source>
</reference>